<reference evidence="14" key="2">
    <citation type="journal article" date="2023" name="BMC Genomics">
        <title>Pest status, molecular evolution, and epigenetic factors derived from the genome assembly of Frankliniella fusca, a thysanopteran phytovirus vector.</title>
        <authorList>
            <person name="Catto M.A."/>
            <person name="Labadie P.E."/>
            <person name="Jacobson A.L."/>
            <person name="Kennedy G.G."/>
            <person name="Srinivasan R."/>
            <person name="Hunt B.G."/>
        </authorList>
    </citation>
    <scope>NUCLEOTIDE SEQUENCE</scope>
    <source>
        <strain evidence="14">PL_HMW_Pooled</strain>
    </source>
</reference>
<evidence type="ECO:0000256" key="6">
    <source>
        <dbReference type="ARBA" id="ARBA00022475"/>
    </source>
</evidence>
<keyword evidence="11" id="KW-0333">Golgi apparatus</keyword>
<comment type="subcellular location">
    <subcellularLocation>
        <location evidence="1">Cell membrane</location>
        <topology evidence="1">Multi-pass membrane protein</topology>
    </subcellularLocation>
    <subcellularLocation>
        <location evidence="2">Golgi apparatus membrane</location>
        <topology evidence="2">Multi-pass membrane protein</topology>
    </subcellularLocation>
</comment>
<feature type="transmembrane region" description="Helical" evidence="13">
    <location>
        <begin position="157"/>
        <end position="178"/>
    </location>
</feature>
<evidence type="ECO:0000256" key="12">
    <source>
        <dbReference type="ARBA" id="ARBA00023136"/>
    </source>
</evidence>
<evidence type="ECO:0000256" key="5">
    <source>
        <dbReference type="ARBA" id="ARBA00022448"/>
    </source>
</evidence>
<evidence type="ECO:0000256" key="2">
    <source>
        <dbReference type="ARBA" id="ARBA00004653"/>
    </source>
</evidence>
<comment type="caution">
    <text evidence="14">The sequence shown here is derived from an EMBL/GenBank/DDBJ whole genome shotgun (WGS) entry which is preliminary data.</text>
</comment>
<dbReference type="EMBL" id="JAHWGI010000026">
    <property type="protein sequence ID" value="KAK3907828.1"/>
    <property type="molecule type" value="Genomic_DNA"/>
</dbReference>
<evidence type="ECO:0000256" key="7">
    <source>
        <dbReference type="ARBA" id="ARBA00022597"/>
    </source>
</evidence>
<comment type="similarity">
    <text evidence="3">Belongs to the SWEET sugar transporter family.</text>
</comment>
<evidence type="ECO:0000256" key="4">
    <source>
        <dbReference type="ARBA" id="ARBA00021741"/>
    </source>
</evidence>
<dbReference type="Gene3D" id="1.20.1280.290">
    <property type="match status" value="2"/>
</dbReference>
<keyword evidence="15" id="KW-1185">Reference proteome</keyword>
<evidence type="ECO:0000256" key="1">
    <source>
        <dbReference type="ARBA" id="ARBA00004651"/>
    </source>
</evidence>
<feature type="transmembrane region" description="Helical" evidence="13">
    <location>
        <begin position="45"/>
        <end position="63"/>
    </location>
</feature>
<accession>A0AAE1GS52</accession>
<dbReference type="Proteomes" id="UP001219518">
    <property type="component" value="Unassembled WGS sequence"/>
</dbReference>
<dbReference type="PANTHER" id="PTHR10791">
    <property type="entry name" value="RAG1-ACTIVATING PROTEIN 1"/>
    <property type="match status" value="1"/>
</dbReference>
<organism evidence="14 15">
    <name type="scientific">Frankliniella fusca</name>
    <dbReference type="NCBI Taxonomy" id="407009"/>
    <lineage>
        <taxon>Eukaryota</taxon>
        <taxon>Metazoa</taxon>
        <taxon>Ecdysozoa</taxon>
        <taxon>Arthropoda</taxon>
        <taxon>Hexapoda</taxon>
        <taxon>Insecta</taxon>
        <taxon>Pterygota</taxon>
        <taxon>Neoptera</taxon>
        <taxon>Paraneoptera</taxon>
        <taxon>Thysanoptera</taxon>
        <taxon>Terebrantia</taxon>
        <taxon>Thripoidea</taxon>
        <taxon>Thripidae</taxon>
        <taxon>Frankliniella</taxon>
    </lineage>
</organism>
<keyword evidence="7 14" id="KW-0762">Sugar transport</keyword>
<keyword evidence="8 13" id="KW-0812">Transmembrane</keyword>
<sequence>MPLEDYKDIVGAAASIVTIAQLFSGVFVCRDIIRKGNTKNVQSTPFIGGIGLSALFFKYADLINDPGMYPVNVVGALLNIGYLLCYYIYTNEKVDVIKGTLKAILFFGSILLYVNLENPEVVLFRFGIITTALMLLLIASPLAQLGEVIRTESTECLPFPMIFMGTISAFMWLLYGIILSDAFIQIQNLVGLLLSAIQLSLFVIYPKKPISDKKTN</sequence>
<evidence type="ECO:0000256" key="3">
    <source>
        <dbReference type="ARBA" id="ARBA00007809"/>
    </source>
</evidence>
<reference evidence="14" key="1">
    <citation type="submission" date="2021-07" db="EMBL/GenBank/DDBJ databases">
        <authorList>
            <person name="Catto M.A."/>
            <person name="Jacobson A."/>
            <person name="Kennedy G."/>
            <person name="Labadie P."/>
            <person name="Hunt B.G."/>
            <person name="Srinivasan R."/>
        </authorList>
    </citation>
    <scope>NUCLEOTIDE SEQUENCE</scope>
    <source>
        <strain evidence="14">PL_HMW_Pooled</strain>
        <tissue evidence="14">Head</tissue>
    </source>
</reference>
<keyword evidence="6" id="KW-1003">Cell membrane</keyword>
<dbReference type="Pfam" id="PF03083">
    <property type="entry name" value="MtN3_slv"/>
    <property type="match status" value="2"/>
</dbReference>
<evidence type="ECO:0000256" key="10">
    <source>
        <dbReference type="ARBA" id="ARBA00022989"/>
    </source>
</evidence>
<dbReference type="GO" id="GO:0000139">
    <property type="term" value="C:Golgi membrane"/>
    <property type="evidence" value="ECO:0007669"/>
    <property type="project" value="UniProtKB-SubCell"/>
</dbReference>
<dbReference type="GO" id="GO:0051119">
    <property type="term" value="F:sugar transmembrane transporter activity"/>
    <property type="evidence" value="ECO:0007669"/>
    <property type="project" value="InterPro"/>
</dbReference>
<evidence type="ECO:0000256" key="13">
    <source>
        <dbReference type="SAM" id="Phobius"/>
    </source>
</evidence>
<keyword evidence="12 13" id="KW-0472">Membrane</keyword>
<feature type="transmembrane region" description="Helical" evidence="13">
    <location>
        <begin position="69"/>
        <end position="89"/>
    </location>
</feature>
<feature type="transmembrane region" description="Helical" evidence="13">
    <location>
        <begin position="96"/>
        <end position="116"/>
    </location>
</feature>
<keyword evidence="5" id="KW-0813">Transport</keyword>
<keyword evidence="10 13" id="KW-1133">Transmembrane helix</keyword>
<dbReference type="GO" id="GO:0005886">
    <property type="term" value="C:plasma membrane"/>
    <property type="evidence" value="ECO:0007669"/>
    <property type="project" value="UniProtKB-SubCell"/>
</dbReference>
<evidence type="ECO:0000256" key="8">
    <source>
        <dbReference type="ARBA" id="ARBA00022692"/>
    </source>
</evidence>
<gene>
    <name evidence="14" type="ORF">KUF71_018464</name>
</gene>
<feature type="transmembrane region" description="Helical" evidence="13">
    <location>
        <begin position="12"/>
        <end position="33"/>
    </location>
</feature>
<evidence type="ECO:0000256" key="9">
    <source>
        <dbReference type="ARBA" id="ARBA00022737"/>
    </source>
</evidence>
<dbReference type="InterPro" id="IPR004316">
    <property type="entry name" value="SWEET_rpt"/>
</dbReference>
<keyword evidence="9" id="KW-0677">Repeat</keyword>
<dbReference type="AlphaFoldDB" id="A0AAE1GS52"/>
<evidence type="ECO:0000256" key="11">
    <source>
        <dbReference type="ARBA" id="ARBA00023034"/>
    </source>
</evidence>
<name>A0AAE1GS52_9NEOP</name>
<protein>
    <recommendedName>
        <fullName evidence="4">Sugar transporter SWEET1</fullName>
    </recommendedName>
</protein>
<feature type="transmembrane region" description="Helical" evidence="13">
    <location>
        <begin position="184"/>
        <end position="205"/>
    </location>
</feature>
<dbReference type="InterPro" id="IPR047664">
    <property type="entry name" value="SWEET"/>
</dbReference>
<evidence type="ECO:0000313" key="14">
    <source>
        <dbReference type="EMBL" id="KAK3907828.1"/>
    </source>
</evidence>
<feature type="transmembrane region" description="Helical" evidence="13">
    <location>
        <begin position="122"/>
        <end position="145"/>
    </location>
</feature>
<evidence type="ECO:0000313" key="15">
    <source>
        <dbReference type="Proteomes" id="UP001219518"/>
    </source>
</evidence>
<proteinExistence type="inferred from homology"/>
<dbReference type="FunFam" id="1.20.1280.290:FF:000004">
    <property type="entry name" value="Sugar transporter SWEET"/>
    <property type="match status" value="1"/>
</dbReference>
<dbReference type="PANTHER" id="PTHR10791:SF5">
    <property type="entry name" value="SUGAR TRANSPORTER SWEET"/>
    <property type="match status" value="1"/>
</dbReference>